<name>A0A0E9S3J5_ANGAN</name>
<organism evidence="1">
    <name type="scientific">Anguilla anguilla</name>
    <name type="common">European freshwater eel</name>
    <name type="synonym">Muraena anguilla</name>
    <dbReference type="NCBI Taxonomy" id="7936"/>
    <lineage>
        <taxon>Eukaryota</taxon>
        <taxon>Metazoa</taxon>
        <taxon>Chordata</taxon>
        <taxon>Craniata</taxon>
        <taxon>Vertebrata</taxon>
        <taxon>Euteleostomi</taxon>
        <taxon>Actinopterygii</taxon>
        <taxon>Neopterygii</taxon>
        <taxon>Teleostei</taxon>
        <taxon>Anguilliformes</taxon>
        <taxon>Anguillidae</taxon>
        <taxon>Anguilla</taxon>
    </lineage>
</organism>
<accession>A0A0E9S3J5</accession>
<proteinExistence type="predicted"/>
<dbReference type="AlphaFoldDB" id="A0A0E9S3J5"/>
<sequence>MLPRTVLCDLKNLSDTLVSAQVMQPVKTPSLVCS</sequence>
<reference evidence="1" key="2">
    <citation type="journal article" date="2015" name="Fish Shellfish Immunol.">
        <title>Early steps in the European eel (Anguilla anguilla)-Vibrio vulnificus interaction in the gills: Role of the RtxA13 toxin.</title>
        <authorList>
            <person name="Callol A."/>
            <person name="Pajuelo D."/>
            <person name="Ebbesson L."/>
            <person name="Teles M."/>
            <person name="MacKenzie S."/>
            <person name="Amaro C."/>
        </authorList>
    </citation>
    <scope>NUCLEOTIDE SEQUENCE</scope>
</reference>
<reference evidence="1" key="1">
    <citation type="submission" date="2014-11" db="EMBL/GenBank/DDBJ databases">
        <authorList>
            <person name="Amaro Gonzalez C."/>
        </authorList>
    </citation>
    <scope>NUCLEOTIDE SEQUENCE</scope>
</reference>
<protein>
    <submittedName>
        <fullName evidence="1">Uncharacterized protein</fullName>
    </submittedName>
</protein>
<dbReference type="EMBL" id="GBXM01072736">
    <property type="protein sequence ID" value="JAH35841.1"/>
    <property type="molecule type" value="Transcribed_RNA"/>
</dbReference>
<evidence type="ECO:0000313" key="1">
    <source>
        <dbReference type="EMBL" id="JAH35841.1"/>
    </source>
</evidence>